<keyword evidence="12" id="KW-0472">Membrane</keyword>
<evidence type="ECO:0000256" key="4">
    <source>
        <dbReference type="ARBA" id="ARBA00022664"/>
    </source>
</evidence>
<evidence type="ECO:0000256" key="12">
    <source>
        <dbReference type="SAM" id="Phobius"/>
    </source>
</evidence>
<feature type="coiled-coil region" evidence="10">
    <location>
        <begin position="321"/>
        <end position="348"/>
    </location>
</feature>
<sequence>MTSYEDGRPRTTTPIGPEQNRDCPFQNAVDKPLMPLKKKCLKSVLCFFELVSAANDVTGLRESEEKLKQQQQESARRENILVMRLATKEQEMQECTRRCSDTDNDPDRCSVAVWSLESCHTDRSPATNDAGNQGKHRVTKRRAALSNPMFTLDTMLKVKKKQNTRYLPTAVCPPALRSASLLSSCTVCEPESRAVTSPLCFPAHRQYRRSAEHSAGGQTAVGTDCYTFISFVHKMEQTKQNLLKAAPTKKQVCYILFCVFAALVLSIVHADKVQCRRKIMMQLLSKVFAPKNQIQHLKQVQQPSVAQLRTTMVDPAINLFFLKMKGELEQTKDKLEQAQNELSAWKFTPDRGLRASD</sequence>
<evidence type="ECO:0000256" key="7">
    <source>
        <dbReference type="ARBA" id="ARBA00032336"/>
    </source>
</evidence>
<evidence type="ECO:0000256" key="6">
    <source>
        <dbReference type="ARBA" id="ARBA00023242"/>
    </source>
</evidence>
<evidence type="ECO:0000256" key="3">
    <source>
        <dbReference type="ARBA" id="ARBA00017540"/>
    </source>
</evidence>
<dbReference type="EMBL" id="CAUEEQ010032526">
    <property type="protein sequence ID" value="CAJ0950964.1"/>
    <property type="molecule type" value="Genomic_DNA"/>
</dbReference>
<organism evidence="13 14">
    <name type="scientific">Ranitomeya imitator</name>
    <name type="common">mimic poison frog</name>
    <dbReference type="NCBI Taxonomy" id="111125"/>
    <lineage>
        <taxon>Eukaryota</taxon>
        <taxon>Metazoa</taxon>
        <taxon>Chordata</taxon>
        <taxon>Craniata</taxon>
        <taxon>Vertebrata</taxon>
        <taxon>Euteleostomi</taxon>
        <taxon>Amphibia</taxon>
        <taxon>Batrachia</taxon>
        <taxon>Anura</taxon>
        <taxon>Neobatrachia</taxon>
        <taxon>Hyloidea</taxon>
        <taxon>Dendrobatidae</taxon>
        <taxon>Dendrobatinae</taxon>
        <taxon>Ranitomeya</taxon>
    </lineage>
</organism>
<dbReference type="Pfam" id="PF17098">
    <property type="entry name" value="Wtap"/>
    <property type="match status" value="1"/>
</dbReference>
<dbReference type="InterPro" id="IPR033757">
    <property type="entry name" value="WTAP"/>
</dbReference>
<name>A0ABN9LXA4_9NEOB</name>
<keyword evidence="6" id="KW-0539">Nucleus</keyword>
<dbReference type="Proteomes" id="UP001176940">
    <property type="component" value="Unassembled WGS sequence"/>
</dbReference>
<evidence type="ECO:0000256" key="11">
    <source>
        <dbReference type="SAM" id="MobiDB-lite"/>
    </source>
</evidence>
<keyword evidence="12" id="KW-0812">Transmembrane</keyword>
<keyword evidence="4" id="KW-0507">mRNA processing</keyword>
<comment type="similarity">
    <text evidence="2">Belongs to the fl(2)d family.</text>
</comment>
<evidence type="ECO:0000256" key="1">
    <source>
        <dbReference type="ARBA" id="ARBA00004123"/>
    </source>
</evidence>
<reference evidence="13" key="1">
    <citation type="submission" date="2023-07" db="EMBL/GenBank/DDBJ databases">
        <authorList>
            <person name="Stuckert A."/>
        </authorList>
    </citation>
    <scope>NUCLEOTIDE SEQUENCE</scope>
</reference>
<evidence type="ECO:0000256" key="10">
    <source>
        <dbReference type="SAM" id="Coils"/>
    </source>
</evidence>
<evidence type="ECO:0000256" key="2">
    <source>
        <dbReference type="ARBA" id="ARBA00010313"/>
    </source>
</evidence>
<dbReference type="PANTHER" id="PTHR15217:SF0">
    <property type="entry name" value="PRE-MRNA-SPLICING REGULATOR WTAP"/>
    <property type="match status" value="1"/>
</dbReference>
<keyword evidence="14" id="KW-1185">Reference proteome</keyword>
<keyword evidence="12" id="KW-1133">Transmembrane helix</keyword>
<proteinExistence type="inferred from homology"/>
<keyword evidence="10" id="KW-0175">Coiled coil</keyword>
<evidence type="ECO:0000313" key="14">
    <source>
        <dbReference type="Proteomes" id="UP001176940"/>
    </source>
</evidence>
<evidence type="ECO:0000256" key="9">
    <source>
        <dbReference type="ARBA" id="ARBA00033097"/>
    </source>
</evidence>
<gene>
    <name evidence="13" type="ORF">RIMI_LOCUS13251265</name>
</gene>
<dbReference type="PANTHER" id="PTHR15217">
    <property type="entry name" value="WILMS' TUMOR 1-ASSOCIATING PROTEIN"/>
    <property type="match status" value="1"/>
</dbReference>
<comment type="caution">
    <text evidence="13">The sequence shown here is derived from an EMBL/GenBank/DDBJ whole genome shotgun (WGS) entry which is preliminary data.</text>
</comment>
<evidence type="ECO:0000256" key="8">
    <source>
        <dbReference type="ARBA" id="ARBA00032703"/>
    </source>
</evidence>
<evidence type="ECO:0000313" key="13">
    <source>
        <dbReference type="EMBL" id="CAJ0950964.1"/>
    </source>
</evidence>
<keyword evidence="5" id="KW-0508">mRNA splicing</keyword>
<comment type="subcellular location">
    <subcellularLocation>
        <location evidence="1">Nucleus</location>
    </subcellularLocation>
</comment>
<protein>
    <recommendedName>
        <fullName evidence="3">Pre-mRNA-splicing regulator WTAP</fullName>
    </recommendedName>
    <alternativeName>
        <fullName evidence="9">Female-lethal(2)D homolog</fullName>
    </alternativeName>
    <alternativeName>
        <fullName evidence="8">WT1-associated protein</fullName>
    </alternativeName>
    <alternativeName>
        <fullName evidence="7">Wilms tumor 1-associating protein</fullName>
    </alternativeName>
</protein>
<feature type="transmembrane region" description="Helical" evidence="12">
    <location>
        <begin position="254"/>
        <end position="271"/>
    </location>
</feature>
<accession>A0ABN9LXA4</accession>
<feature type="region of interest" description="Disordered" evidence="11">
    <location>
        <begin position="1"/>
        <end position="23"/>
    </location>
</feature>
<evidence type="ECO:0000256" key="5">
    <source>
        <dbReference type="ARBA" id="ARBA00023187"/>
    </source>
</evidence>